<reference evidence="1 2" key="1">
    <citation type="submission" date="2017-02" db="EMBL/GenBank/DDBJ databases">
        <authorList>
            <person name="Peterson S.W."/>
        </authorList>
    </citation>
    <scope>NUCLEOTIDE SEQUENCE [LARGE SCALE GENOMIC DNA]</scope>
    <source>
        <strain evidence="1 2">DSM 25262</strain>
    </source>
</reference>
<dbReference type="EMBL" id="FUZU01000001">
    <property type="protein sequence ID" value="SKC56651.1"/>
    <property type="molecule type" value="Genomic_DNA"/>
</dbReference>
<name>A0A1T5JZ21_9BACT</name>
<proteinExistence type="predicted"/>
<evidence type="ECO:0000313" key="1">
    <source>
        <dbReference type="EMBL" id="SKC56651.1"/>
    </source>
</evidence>
<dbReference type="Proteomes" id="UP000190961">
    <property type="component" value="Unassembled WGS sequence"/>
</dbReference>
<keyword evidence="2" id="KW-1185">Reference proteome</keyword>
<dbReference type="AlphaFoldDB" id="A0A1T5JZ21"/>
<gene>
    <name evidence="1" type="ORF">SAMN05660236_1623</name>
</gene>
<organism evidence="1 2">
    <name type="scientific">Ohtaekwangia koreensis</name>
    <dbReference type="NCBI Taxonomy" id="688867"/>
    <lineage>
        <taxon>Bacteria</taxon>
        <taxon>Pseudomonadati</taxon>
        <taxon>Bacteroidota</taxon>
        <taxon>Cytophagia</taxon>
        <taxon>Cytophagales</taxon>
        <taxon>Fulvivirgaceae</taxon>
        <taxon>Ohtaekwangia</taxon>
    </lineage>
</organism>
<evidence type="ECO:0000313" key="2">
    <source>
        <dbReference type="Proteomes" id="UP000190961"/>
    </source>
</evidence>
<dbReference type="OrthoDB" id="982296at2"/>
<sequence>MKSDPKALKASLLKRELELQRLIRQMKFDQLHNSSVYRNLEKELTVVKEQLTFQES</sequence>
<accession>A0A1T5JZ21</accession>
<protein>
    <submittedName>
        <fullName evidence="1">Uncharacterized protein</fullName>
    </submittedName>
</protein>
<dbReference type="RefSeq" id="WP_159453629.1">
    <property type="nucleotide sequence ID" value="NZ_FUZU01000001.1"/>
</dbReference>